<organism evidence="1 2">
    <name type="scientific">Stegodyphus mimosarum</name>
    <name type="common">African social velvet spider</name>
    <dbReference type="NCBI Taxonomy" id="407821"/>
    <lineage>
        <taxon>Eukaryota</taxon>
        <taxon>Metazoa</taxon>
        <taxon>Ecdysozoa</taxon>
        <taxon>Arthropoda</taxon>
        <taxon>Chelicerata</taxon>
        <taxon>Arachnida</taxon>
        <taxon>Araneae</taxon>
        <taxon>Araneomorphae</taxon>
        <taxon>Entelegynae</taxon>
        <taxon>Eresoidea</taxon>
        <taxon>Eresidae</taxon>
        <taxon>Stegodyphus</taxon>
    </lineage>
</organism>
<accession>A0A087TKC0</accession>
<name>A0A087TKC0_STEMI</name>
<dbReference type="EMBL" id="KK115618">
    <property type="protein sequence ID" value="KFM65559.1"/>
    <property type="molecule type" value="Genomic_DNA"/>
</dbReference>
<dbReference type="AlphaFoldDB" id="A0A087TKC0"/>
<evidence type="ECO:0000313" key="1">
    <source>
        <dbReference type="EMBL" id="KFM65559.1"/>
    </source>
</evidence>
<dbReference type="OrthoDB" id="10624218at2759"/>
<gene>
    <name evidence="1" type="ORF">X975_24613</name>
</gene>
<evidence type="ECO:0000313" key="2">
    <source>
        <dbReference type="Proteomes" id="UP000054359"/>
    </source>
</evidence>
<proteinExistence type="predicted"/>
<keyword evidence="2" id="KW-1185">Reference proteome</keyword>
<dbReference type="Proteomes" id="UP000054359">
    <property type="component" value="Unassembled WGS sequence"/>
</dbReference>
<sequence>MLEAVKRVDRFPLAYAEQEVRASGRRSRQPVITRVLDLNLLDDTYAGVTKTLLSKCSSWSFNTFNLDVSTGGRS</sequence>
<reference evidence="1 2" key="1">
    <citation type="submission" date="2013-11" db="EMBL/GenBank/DDBJ databases">
        <title>Genome sequencing of Stegodyphus mimosarum.</title>
        <authorList>
            <person name="Bechsgaard J."/>
        </authorList>
    </citation>
    <scope>NUCLEOTIDE SEQUENCE [LARGE SCALE GENOMIC DNA]</scope>
</reference>
<protein>
    <submittedName>
        <fullName evidence="1">Uncharacterized protein</fullName>
    </submittedName>
</protein>
<feature type="non-terminal residue" evidence="1">
    <location>
        <position position="74"/>
    </location>
</feature>